<dbReference type="CDD" id="cd22160">
    <property type="entry name" value="F-box_AtFBL13-like"/>
    <property type="match status" value="1"/>
</dbReference>
<dbReference type="InterPro" id="IPR006566">
    <property type="entry name" value="FBD"/>
</dbReference>
<comment type="caution">
    <text evidence="2">The sequence shown here is derived from an EMBL/GenBank/DDBJ whole genome shotgun (WGS) entry which is preliminary data.</text>
</comment>
<dbReference type="Pfam" id="PF00646">
    <property type="entry name" value="F-box"/>
    <property type="match status" value="1"/>
</dbReference>
<evidence type="ECO:0000259" key="1">
    <source>
        <dbReference type="PROSITE" id="PS50181"/>
    </source>
</evidence>
<dbReference type="Proteomes" id="UP001153555">
    <property type="component" value="Unassembled WGS sequence"/>
</dbReference>
<dbReference type="InterPro" id="IPR032675">
    <property type="entry name" value="LRR_dom_sf"/>
</dbReference>
<dbReference type="InterPro" id="IPR001810">
    <property type="entry name" value="F-box_dom"/>
</dbReference>
<dbReference type="InterPro" id="IPR055411">
    <property type="entry name" value="LRR_FXL15/At3g58940/PEG3-like"/>
</dbReference>
<sequence length="487" mass="55196">MPAEKQPPLDRLGALPDDVLVHILSFLPTTRLSVCTSVLSRRWRSLWAYVPFLSFRNDDCFDRRLEDIVTEVLSAHKGQTIHTFRLTDDDSVGDFEIEGWIATLVSRNVRNISIFLSYFDDTIRFMMHNCLLMCETLVELRIGAYVVLPAAGDVCLPALKRLYLEGAESLPRLISGCPVLEELSIVNFHTPENLEICSPTLLRLELNIQPDDHGFDGNKYFWVKLLTPALRFLNMIEYVFDNISTGTLGSLAVANVSLGCESRFKLEFLGKLCNVGSLDLCHGVMEISDSTFSALTGKFHNLTKLTLSADWHFLSFFLANADNLQVLTIRGCGNIKEWREPHQVPTCLSSHLKTVAIEPYECTEEWLFISYVLRNAEVLKLMKVIKLPYYPCKDLVFDALKRRILQLQPETVGKRFCVGLDRFGQRISGIEKDDVVDYGGASSYIAASQFFFVLGDRLAYDQQLGNLGSFFYYLLRVWASVQNVGFS</sequence>
<accession>A0A9N7MYC5</accession>
<keyword evidence="3" id="KW-1185">Reference proteome</keyword>
<dbReference type="Gene3D" id="3.80.10.10">
    <property type="entry name" value="Ribonuclease Inhibitor"/>
    <property type="match status" value="1"/>
</dbReference>
<dbReference type="SUPFAM" id="SSF52047">
    <property type="entry name" value="RNI-like"/>
    <property type="match status" value="1"/>
</dbReference>
<dbReference type="EMBL" id="CACSLK010016728">
    <property type="protein sequence ID" value="CAA0817950.1"/>
    <property type="molecule type" value="Genomic_DNA"/>
</dbReference>
<dbReference type="PROSITE" id="PS50181">
    <property type="entry name" value="FBOX"/>
    <property type="match status" value="1"/>
</dbReference>
<dbReference type="InterPro" id="IPR050232">
    <property type="entry name" value="FBL13/AtMIF1-like"/>
</dbReference>
<gene>
    <name evidence="2" type="ORF">SHERM_17329</name>
</gene>
<dbReference type="Pfam" id="PF08387">
    <property type="entry name" value="FBD"/>
    <property type="match status" value="1"/>
</dbReference>
<evidence type="ECO:0000313" key="3">
    <source>
        <dbReference type="Proteomes" id="UP001153555"/>
    </source>
</evidence>
<dbReference type="AlphaFoldDB" id="A0A9N7MYC5"/>
<dbReference type="InterPro" id="IPR036047">
    <property type="entry name" value="F-box-like_dom_sf"/>
</dbReference>
<dbReference type="PANTHER" id="PTHR31900:SF34">
    <property type="entry name" value="EMB|CAB62440.1-RELATED"/>
    <property type="match status" value="1"/>
</dbReference>
<dbReference type="InterPro" id="IPR053781">
    <property type="entry name" value="F-box_AtFBL13-like"/>
</dbReference>
<dbReference type="SUPFAM" id="SSF81383">
    <property type="entry name" value="F-box domain"/>
    <property type="match status" value="1"/>
</dbReference>
<dbReference type="PANTHER" id="PTHR31900">
    <property type="entry name" value="F-BOX/RNI SUPERFAMILY PROTEIN-RELATED"/>
    <property type="match status" value="1"/>
</dbReference>
<dbReference type="Gene3D" id="1.20.1280.50">
    <property type="match status" value="1"/>
</dbReference>
<name>A0A9N7MYC5_STRHE</name>
<evidence type="ECO:0000313" key="2">
    <source>
        <dbReference type="EMBL" id="CAA0817950.1"/>
    </source>
</evidence>
<dbReference type="Pfam" id="PF24758">
    <property type="entry name" value="LRR_At5g56370"/>
    <property type="match status" value="1"/>
</dbReference>
<feature type="domain" description="F-box" evidence="1">
    <location>
        <begin position="9"/>
        <end position="46"/>
    </location>
</feature>
<dbReference type="OrthoDB" id="976179at2759"/>
<reference evidence="2" key="1">
    <citation type="submission" date="2019-12" db="EMBL/GenBank/DDBJ databases">
        <authorList>
            <person name="Scholes J."/>
        </authorList>
    </citation>
    <scope>NUCLEOTIDE SEQUENCE</scope>
</reference>
<proteinExistence type="predicted"/>
<protein>
    <submittedName>
        <fullName evidence="2">F-box/FBD/LRR-repeat protein</fullName>
    </submittedName>
</protein>
<organism evidence="2 3">
    <name type="scientific">Striga hermonthica</name>
    <name type="common">Purple witchweed</name>
    <name type="synonym">Buchnera hermonthica</name>
    <dbReference type="NCBI Taxonomy" id="68872"/>
    <lineage>
        <taxon>Eukaryota</taxon>
        <taxon>Viridiplantae</taxon>
        <taxon>Streptophyta</taxon>
        <taxon>Embryophyta</taxon>
        <taxon>Tracheophyta</taxon>
        <taxon>Spermatophyta</taxon>
        <taxon>Magnoliopsida</taxon>
        <taxon>eudicotyledons</taxon>
        <taxon>Gunneridae</taxon>
        <taxon>Pentapetalae</taxon>
        <taxon>asterids</taxon>
        <taxon>lamiids</taxon>
        <taxon>Lamiales</taxon>
        <taxon>Orobanchaceae</taxon>
        <taxon>Buchnereae</taxon>
        <taxon>Striga</taxon>
    </lineage>
</organism>